<evidence type="ECO:0000313" key="3">
    <source>
        <dbReference type="EMBL" id="OAP10986.1"/>
    </source>
</evidence>
<dbReference type="RefSeq" id="NP_850378.1">
    <property type="nucleotide sequence ID" value="NM_180047.3"/>
</dbReference>
<name>A0A178VYQ4_ARATH</name>
<protein>
    <submittedName>
        <fullName evidence="3">Uncharacterized protein</fullName>
    </submittedName>
</protein>
<dbReference type="Proteomes" id="UP000078284">
    <property type="component" value="Chromosome 2"/>
</dbReference>
<dbReference type="Proteomes" id="UP000434276">
    <property type="component" value="Unassembled WGS sequence"/>
</dbReference>
<sequence length="79" mass="8777">MGIKKTSATVFLVIILTISFSYYDVEAESVIEPAKYGACLFLCDARRDDHACFYDCTNVAIYRTGHCVGNPPRCCCIRG</sequence>
<accession>A0A178VYQ4</accession>
<keyword evidence="1" id="KW-0732">Signal</keyword>
<evidence type="ECO:0000313" key="6">
    <source>
        <dbReference type="Proteomes" id="UP000426265"/>
    </source>
</evidence>
<dbReference type="KEGG" id="ath:AT2G42885"/>
<evidence type="ECO:0000313" key="7">
    <source>
        <dbReference type="Proteomes" id="UP000434276"/>
    </source>
</evidence>
<gene>
    <name evidence="3" type="ordered locus">AXX17_At2g40330</name>
    <name evidence="4" type="ORF">AN1_LOCUS10794</name>
    <name evidence="2" type="ORF">C24_LOCUS10635</name>
</gene>
<reference evidence="5" key="1">
    <citation type="journal article" date="2016" name="Proc. Natl. Acad. Sci. U.S.A.">
        <title>Chromosome-level assembly of Arabidopsis thaliana Ler reveals the extent of translocation and inversion polymorphisms.</title>
        <authorList>
            <person name="Zapata L."/>
            <person name="Ding J."/>
            <person name="Willing E.M."/>
            <person name="Hartwig B."/>
            <person name="Bezdan D."/>
            <person name="Jiao W.B."/>
            <person name="Patel V."/>
            <person name="Velikkakam James G."/>
            <person name="Koornneef M."/>
            <person name="Ossowski S."/>
            <person name="Schneeberger K."/>
        </authorList>
    </citation>
    <scope>NUCLEOTIDE SEQUENCE [LARGE SCALE GENOMIC DNA]</scope>
    <source>
        <strain evidence="5">cv. Landsberg erecta</strain>
    </source>
</reference>
<reference evidence="2 7" key="3">
    <citation type="submission" date="2019-12" db="EMBL/GenBank/DDBJ databases">
        <authorList>
            <person name="Jiao W.-B."/>
            <person name="Schneeberger K."/>
        </authorList>
    </citation>
    <scope>NUCLEOTIDE SEQUENCE [LARGE SCALE GENOMIC DNA]</scope>
    <source>
        <strain evidence="6">cv. An-1</strain>
        <strain evidence="7">cv. C24</strain>
    </source>
</reference>
<accession>A0A5S9X6G9</accession>
<dbReference type="EMBL" id="LUHQ01000002">
    <property type="protein sequence ID" value="OAP10986.1"/>
    <property type="molecule type" value="Genomic_DNA"/>
</dbReference>
<dbReference type="OrthoDB" id="1024155at2759"/>
<dbReference type="Proteomes" id="UP000426265">
    <property type="component" value="Unassembled WGS sequence"/>
</dbReference>
<organism evidence="3 5">
    <name type="scientific">Arabidopsis thaliana</name>
    <name type="common">Mouse-ear cress</name>
    <dbReference type="NCBI Taxonomy" id="3702"/>
    <lineage>
        <taxon>Eukaryota</taxon>
        <taxon>Viridiplantae</taxon>
        <taxon>Streptophyta</taxon>
        <taxon>Embryophyta</taxon>
        <taxon>Tracheophyta</taxon>
        <taxon>Spermatophyta</taxon>
        <taxon>Magnoliopsida</taxon>
        <taxon>eudicotyledons</taxon>
        <taxon>Gunneridae</taxon>
        <taxon>Pentapetalae</taxon>
        <taxon>rosids</taxon>
        <taxon>malvids</taxon>
        <taxon>Brassicales</taxon>
        <taxon>Brassicaceae</taxon>
        <taxon>Camelineae</taxon>
        <taxon>Arabidopsis</taxon>
    </lineage>
</organism>
<evidence type="ECO:0000313" key="4">
    <source>
        <dbReference type="EMBL" id="VYS55339.1"/>
    </source>
</evidence>
<dbReference type="EMBL" id="CACSHJ010000088">
    <property type="protein sequence ID" value="CAA0376483.1"/>
    <property type="molecule type" value="Genomic_DNA"/>
</dbReference>
<dbReference type="AlphaFoldDB" id="A0A178VYQ4"/>
<feature type="chain" id="PRO_5038213951" evidence="1">
    <location>
        <begin position="28"/>
        <end position="79"/>
    </location>
</feature>
<feature type="signal peptide" evidence="1">
    <location>
        <begin position="1"/>
        <end position="27"/>
    </location>
</feature>
<dbReference type="ExpressionAtlas" id="A0A178VYQ4">
    <property type="expression patterns" value="baseline and differential"/>
</dbReference>
<reference evidence="3" key="2">
    <citation type="submission" date="2016-03" db="EMBL/GenBank/DDBJ databases">
        <title>Full-length assembly of Arabidopsis thaliana Ler reveals the complement of translocations and inversions.</title>
        <authorList>
            <person name="Zapata L."/>
            <person name="Schneeberger K."/>
            <person name="Ossowski S."/>
        </authorList>
    </citation>
    <scope>NUCLEOTIDE SEQUENCE [LARGE SCALE GENOMIC DNA]</scope>
    <source>
        <tissue evidence="3">Leaf</tissue>
    </source>
</reference>
<evidence type="ECO:0000313" key="5">
    <source>
        <dbReference type="Proteomes" id="UP000078284"/>
    </source>
</evidence>
<evidence type="ECO:0000313" key="2">
    <source>
        <dbReference type="EMBL" id="CAA0376483.1"/>
    </source>
</evidence>
<proteinExistence type="predicted"/>
<evidence type="ECO:0000256" key="1">
    <source>
        <dbReference type="SAM" id="SignalP"/>
    </source>
</evidence>
<dbReference type="EMBL" id="CACRSJ010000105">
    <property type="protein sequence ID" value="VYS55339.1"/>
    <property type="molecule type" value="Genomic_DNA"/>
</dbReference>
<dbReference type="OMA" id="ARCCCIR"/>